<accession>A0A2S7Y671</accession>
<name>A0A2S7Y671_BEABA</name>
<sequence>MFICMERLCIYGFDFLHSRIILFRPMLIKYCQTQPVPKSTSESSLGDNFARDCAFMCVGIAQTMISQMDKCSQIDISSVGLMHWWYRIFHLHLASTVLVIGHLRTELSLPHGFHVLGTRPWQDCSRHRQGPRVEFAKK</sequence>
<protein>
    <submittedName>
        <fullName evidence="1">Uncharacterized protein</fullName>
    </submittedName>
</protein>
<dbReference type="Proteomes" id="UP000237441">
    <property type="component" value="Unassembled WGS sequence"/>
</dbReference>
<dbReference type="AlphaFoldDB" id="A0A2S7Y671"/>
<evidence type="ECO:0000313" key="2">
    <source>
        <dbReference type="Proteomes" id="UP000237441"/>
    </source>
</evidence>
<comment type="caution">
    <text evidence="1">The sequence shown here is derived from an EMBL/GenBank/DDBJ whole genome shotgun (WGS) entry which is preliminary data.</text>
</comment>
<organism evidence="1 2">
    <name type="scientific">Beauveria bassiana</name>
    <name type="common">White muscardine disease fungus</name>
    <name type="synonym">Tritirachium shiotae</name>
    <dbReference type="NCBI Taxonomy" id="176275"/>
    <lineage>
        <taxon>Eukaryota</taxon>
        <taxon>Fungi</taxon>
        <taxon>Dikarya</taxon>
        <taxon>Ascomycota</taxon>
        <taxon>Pezizomycotina</taxon>
        <taxon>Sordariomycetes</taxon>
        <taxon>Hypocreomycetidae</taxon>
        <taxon>Hypocreales</taxon>
        <taxon>Cordycipitaceae</taxon>
        <taxon>Beauveria</taxon>
    </lineage>
</organism>
<evidence type="ECO:0000313" key="1">
    <source>
        <dbReference type="EMBL" id="PQK11666.1"/>
    </source>
</evidence>
<proteinExistence type="predicted"/>
<dbReference type="OrthoDB" id="424974at2759"/>
<dbReference type="EMBL" id="JRHA01000003">
    <property type="protein sequence ID" value="PQK11666.1"/>
    <property type="molecule type" value="Genomic_DNA"/>
</dbReference>
<gene>
    <name evidence="1" type="ORF">BB8028_0003g02900</name>
</gene>
<reference evidence="1 2" key="1">
    <citation type="submission" date="2016-07" db="EMBL/GenBank/DDBJ databases">
        <title>Comparative genomics of the entomopathogenic fungus Beauveria bassiana.</title>
        <authorList>
            <person name="Valero Jimenez C.A."/>
            <person name="Zwaan B.J."/>
            <person name="Van Kan J.A."/>
            <person name="Takken W."/>
            <person name="Debets A.J."/>
            <person name="Schoustra S.E."/>
            <person name="Koenraadt C.J."/>
        </authorList>
    </citation>
    <scope>NUCLEOTIDE SEQUENCE [LARGE SCALE GENOMIC DNA]</scope>
    <source>
        <strain evidence="1 2">ARSEF 8028</strain>
    </source>
</reference>